<dbReference type="Gene3D" id="2.130.10.10">
    <property type="entry name" value="YVTN repeat-like/Quinoprotein amine dehydrogenase"/>
    <property type="match status" value="1"/>
</dbReference>
<dbReference type="SUPFAM" id="SSF54695">
    <property type="entry name" value="POZ domain"/>
    <property type="match status" value="1"/>
</dbReference>
<dbReference type="GO" id="GO:0051260">
    <property type="term" value="P:protein homooligomerization"/>
    <property type="evidence" value="ECO:0007669"/>
    <property type="project" value="InterPro"/>
</dbReference>
<dbReference type="Proteomes" id="UP000306102">
    <property type="component" value="Unassembled WGS sequence"/>
</dbReference>
<dbReference type="PANTHER" id="PTHR11145:SF8">
    <property type="entry name" value="RE57120P"/>
    <property type="match status" value="1"/>
</dbReference>
<evidence type="ECO:0000259" key="3">
    <source>
        <dbReference type="Pfam" id="PF25279"/>
    </source>
</evidence>
<accession>A0A4S4DP04</accession>
<dbReference type="EMBL" id="SDRB02010721">
    <property type="protein sequence ID" value="THG04695.1"/>
    <property type="molecule type" value="Genomic_DNA"/>
</dbReference>
<dbReference type="AlphaFoldDB" id="A0A4S4DP04"/>
<dbReference type="InterPro" id="IPR011044">
    <property type="entry name" value="Quino_amine_DH_bsu"/>
</dbReference>
<dbReference type="Gene3D" id="3.30.710.10">
    <property type="entry name" value="Potassium Channel Kv1.1, Chain A"/>
    <property type="match status" value="1"/>
</dbReference>
<dbReference type="InterPro" id="IPR015943">
    <property type="entry name" value="WD40/YVTN_repeat-like_dom_sf"/>
</dbReference>
<keyword evidence="5" id="KW-1185">Reference proteome</keyword>
<evidence type="ECO:0000313" key="5">
    <source>
        <dbReference type="Proteomes" id="UP000306102"/>
    </source>
</evidence>
<dbReference type="InterPro" id="IPR003131">
    <property type="entry name" value="T1-type_BTB"/>
</dbReference>
<name>A0A4S4DP04_CAMSN</name>
<dbReference type="InterPro" id="IPR057441">
    <property type="entry name" value="Beta_prop_At2g24240"/>
</dbReference>
<sequence>MERNSDNALRTQPSDRIKLNVGGKLFETTVSTLWSGGPDSLLAALSNRPRQDLLSDPVFIDRDPEIFSVLLSLLRSNRLPSTSRRFTKQELADEASYYGIESQLKSAMLPSRLSGIDASVVATVRPASDGVVSAFAADDGSGSLWMAHGGQISAYDSNLTHAGTIRTHLDQITSIHRIRPEIAAVGSDTTSGLHFYSLSNGRHVGFADWTDPSDPRIYKARVTAIADSPDSVFSAFDCYHRENCVLVIDKSSLKISSEFARQSGNSSKTMVAGKLTYLPDSGVLVGSAVTSGAFGYSGYVRLWDPRSGTVVWETNEPGSGRSSRFGDSFADVDVDTDESTLFKVCSKSGDLAMADLRKLGEDPWVYLVDKNPSMRNTGGGSDSVIHCYRKQVFVGRDGGLEVWSRVQEREGNVERENEFHEGSYKRNYVDKVVDSERGVITKIEGGGDRLFVCREDSEGIEVWESSGFSGAVSIS</sequence>
<reference evidence="4 5" key="1">
    <citation type="journal article" date="2018" name="Proc. Natl. Acad. Sci. U.S.A.">
        <title>Draft genome sequence of Camellia sinensis var. sinensis provides insights into the evolution of the tea genome and tea quality.</title>
        <authorList>
            <person name="Wei C."/>
            <person name="Yang H."/>
            <person name="Wang S."/>
            <person name="Zhao J."/>
            <person name="Liu C."/>
            <person name="Gao L."/>
            <person name="Xia E."/>
            <person name="Lu Y."/>
            <person name="Tai Y."/>
            <person name="She G."/>
            <person name="Sun J."/>
            <person name="Cao H."/>
            <person name="Tong W."/>
            <person name="Gao Q."/>
            <person name="Li Y."/>
            <person name="Deng W."/>
            <person name="Jiang X."/>
            <person name="Wang W."/>
            <person name="Chen Q."/>
            <person name="Zhang S."/>
            <person name="Li H."/>
            <person name="Wu J."/>
            <person name="Wang P."/>
            <person name="Li P."/>
            <person name="Shi C."/>
            <person name="Zheng F."/>
            <person name="Jian J."/>
            <person name="Huang B."/>
            <person name="Shan D."/>
            <person name="Shi M."/>
            <person name="Fang C."/>
            <person name="Yue Y."/>
            <person name="Li F."/>
            <person name="Li D."/>
            <person name="Wei S."/>
            <person name="Han B."/>
            <person name="Jiang C."/>
            <person name="Yin Y."/>
            <person name="Xia T."/>
            <person name="Zhang Z."/>
            <person name="Bennetzen J.L."/>
            <person name="Zhao S."/>
            <person name="Wan X."/>
        </authorList>
    </citation>
    <scope>NUCLEOTIDE SEQUENCE [LARGE SCALE GENOMIC DNA]</scope>
    <source>
        <strain evidence="5">cv. Shuchazao</strain>
        <tissue evidence="4">Leaf</tissue>
    </source>
</reference>
<gene>
    <name evidence="4" type="ORF">TEA_017761</name>
</gene>
<evidence type="ECO:0000259" key="2">
    <source>
        <dbReference type="Pfam" id="PF02214"/>
    </source>
</evidence>
<evidence type="ECO:0000313" key="4">
    <source>
        <dbReference type="EMBL" id="THG04695.1"/>
    </source>
</evidence>
<organism evidence="4 5">
    <name type="scientific">Camellia sinensis var. sinensis</name>
    <name type="common">China tea</name>
    <dbReference type="NCBI Taxonomy" id="542762"/>
    <lineage>
        <taxon>Eukaryota</taxon>
        <taxon>Viridiplantae</taxon>
        <taxon>Streptophyta</taxon>
        <taxon>Embryophyta</taxon>
        <taxon>Tracheophyta</taxon>
        <taxon>Spermatophyta</taxon>
        <taxon>Magnoliopsida</taxon>
        <taxon>eudicotyledons</taxon>
        <taxon>Gunneridae</taxon>
        <taxon>Pentapetalae</taxon>
        <taxon>asterids</taxon>
        <taxon>Ericales</taxon>
        <taxon>Theaceae</taxon>
        <taxon>Camellia</taxon>
    </lineage>
</organism>
<dbReference type="STRING" id="542762.A0A4S4DP04"/>
<feature type="domain" description="At2g24240-like C-terminal beta-propeller" evidence="3">
    <location>
        <begin position="141"/>
        <end position="464"/>
    </location>
</feature>
<feature type="domain" description="Potassium channel tetramerisation-type BTB" evidence="2">
    <location>
        <begin position="17"/>
        <end position="103"/>
    </location>
</feature>
<protein>
    <submittedName>
        <fullName evidence="4">Uncharacterized protein</fullName>
    </submittedName>
</protein>
<evidence type="ECO:0000256" key="1">
    <source>
        <dbReference type="ARBA" id="ARBA00004906"/>
    </source>
</evidence>
<dbReference type="Pfam" id="PF02214">
    <property type="entry name" value="BTB_2"/>
    <property type="match status" value="1"/>
</dbReference>
<dbReference type="InterPro" id="IPR011333">
    <property type="entry name" value="SKP1/BTB/POZ_sf"/>
</dbReference>
<comment type="caution">
    <text evidence="4">The sequence shown here is derived from an EMBL/GenBank/DDBJ whole genome shotgun (WGS) entry which is preliminary data.</text>
</comment>
<dbReference type="InterPro" id="IPR045068">
    <property type="entry name" value="BACURD1-3"/>
</dbReference>
<dbReference type="Pfam" id="PF25279">
    <property type="entry name" value="Beta_prop_At2g24240"/>
    <property type="match status" value="1"/>
</dbReference>
<proteinExistence type="predicted"/>
<dbReference type="SUPFAM" id="SSF50969">
    <property type="entry name" value="YVTN repeat-like/Quinoprotein amine dehydrogenase"/>
    <property type="match status" value="1"/>
</dbReference>
<dbReference type="PANTHER" id="PTHR11145">
    <property type="entry name" value="BTB/POZ DOMAIN-CONTAINING ADAPTER FOR CUL3-MEDIATED RHOA DEGRADATION PROTEIN FAMILY MEMBER"/>
    <property type="match status" value="1"/>
</dbReference>
<comment type="pathway">
    <text evidence="1">Protein modification; protein ubiquitination.</text>
</comment>